<name>A0A023G2R9_AMBTT</name>
<protein>
    <submittedName>
        <fullName evidence="3">Putative secreted protein</fullName>
    </submittedName>
</protein>
<dbReference type="EMBL" id="GBBM01008085">
    <property type="protein sequence ID" value="JAC27333.1"/>
    <property type="molecule type" value="mRNA"/>
</dbReference>
<keyword evidence="2" id="KW-0732">Signal</keyword>
<reference evidence="3" key="1">
    <citation type="submission" date="2014-03" db="EMBL/GenBank/DDBJ databases">
        <title>The sialotranscriptome of Amblyomma triste, Amblyomma parvum and Amblyomma cajennense ticks, uncovered by 454-based RNA-seq.</title>
        <authorList>
            <person name="Garcia G.R."/>
            <person name="Gardinassi L.G."/>
            <person name="Ribeiro J.M."/>
            <person name="Anatriello E."/>
            <person name="Ferreira B.R."/>
            <person name="Moreira H.N."/>
            <person name="Mafra C."/>
            <person name="Olegario M.M."/>
            <person name="Szabo P.J."/>
            <person name="Miranda-Santos I.K."/>
            <person name="Maruyama S.R."/>
        </authorList>
    </citation>
    <scope>NUCLEOTIDE SEQUENCE</scope>
    <source>
        <strain evidence="3">Mato Grasso do Sul</strain>
        <tissue evidence="3">Salivary glands</tissue>
    </source>
</reference>
<evidence type="ECO:0000313" key="3">
    <source>
        <dbReference type="EMBL" id="JAC27333.1"/>
    </source>
</evidence>
<evidence type="ECO:0000256" key="1">
    <source>
        <dbReference type="SAM" id="MobiDB-lite"/>
    </source>
</evidence>
<feature type="compositionally biased region" description="Polar residues" evidence="1">
    <location>
        <begin position="49"/>
        <end position="60"/>
    </location>
</feature>
<dbReference type="AlphaFoldDB" id="A0A023G2R9"/>
<organism evidence="3">
    <name type="scientific">Amblyomma triste</name>
    <name type="common">Neotropical tick</name>
    <dbReference type="NCBI Taxonomy" id="251400"/>
    <lineage>
        <taxon>Eukaryota</taxon>
        <taxon>Metazoa</taxon>
        <taxon>Ecdysozoa</taxon>
        <taxon>Arthropoda</taxon>
        <taxon>Chelicerata</taxon>
        <taxon>Arachnida</taxon>
        <taxon>Acari</taxon>
        <taxon>Parasitiformes</taxon>
        <taxon>Ixodida</taxon>
        <taxon>Ixodoidea</taxon>
        <taxon>Ixodidae</taxon>
        <taxon>Amblyomminae</taxon>
        <taxon>Amblyomma</taxon>
    </lineage>
</organism>
<feature type="region of interest" description="Disordered" evidence="1">
    <location>
        <begin position="36"/>
        <end position="67"/>
    </location>
</feature>
<proteinExistence type="evidence at transcript level"/>
<feature type="non-terminal residue" evidence="3">
    <location>
        <position position="67"/>
    </location>
</feature>
<feature type="signal peptide" evidence="2">
    <location>
        <begin position="1"/>
        <end position="19"/>
    </location>
</feature>
<evidence type="ECO:0000256" key="2">
    <source>
        <dbReference type="SAM" id="SignalP"/>
    </source>
</evidence>
<accession>A0A023G2R9</accession>
<feature type="chain" id="PRO_5001520501" evidence="2">
    <location>
        <begin position="20"/>
        <end position="67"/>
    </location>
</feature>
<sequence length="67" mass="7734">MVSTAQIQLFLCYFALIFCSECTGIFSHLHQDDTWQSKAKRPVQDDTAHGTQTQQRQPGTNRHRRTP</sequence>